<evidence type="ECO:0000259" key="3">
    <source>
        <dbReference type="Pfam" id="PF10620"/>
    </source>
</evidence>
<name>A0AAJ2BM56_9PSED</name>
<dbReference type="GO" id="GO:0016779">
    <property type="term" value="F:nucleotidyltransferase activity"/>
    <property type="evidence" value="ECO:0007669"/>
    <property type="project" value="UniProtKB-KW"/>
</dbReference>
<dbReference type="Pfam" id="PF20866">
    <property type="entry name" value="MdcG_N"/>
    <property type="match status" value="1"/>
</dbReference>
<accession>A0AAJ2BM56</accession>
<dbReference type="EC" id="2.7.7.66" evidence="5"/>
<evidence type="ECO:0000313" key="5">
    <source>
        <dbReference type="EMBL" id="MDR6236598.1"/>
    </source>
</evidence>
<evidence type="ECO:0000256" key="1">
    <source>
        <dbReference type="ARBA" id="ARBA00022679"/>
    </source>
</evidence>
<dbReference type="InterPro" id="IPR048903">
    <property type="entry name" value="MdcG_N"/>
</dbReference>
<dbReference type="EMBL" id="JAVJAF010000001">
    <property type="protein sequence ID" value="MDR6236598.1"/>
    <property type="molecule type" value="Genomic_DNA"/>
</dbReference>
<dbReference type="Proteomes" id="UP001268036">
    <property type="component" value="Unassembled WGS sequence"/>
</dbReference>
<comment type="caution">
    <text evidence="5">The sequence shown here is derived from an EMBL/GenBank/DDBJ whole genome shotgun (WGS) entry which is preliminary data.</text>
</comment>
<sequence length="233" mass="24640">MNSWQAGLLGFAALNPTYGAEVGWVEQREAQHRPHDLLWGLTPDALPEDAPAWAVAIAQAGLPVVVRRAAPEAGCIPVGLRGTTRAERLAAWLEPAAVLQQRSPEALRVGDACRDLPVFATLAALQPLLDELGLPWGPTGAAGYELACGWPALHAGSDLDLLIRCESPLPRDQARALLVSLQGQALCRLDILLETPNGGVALADWAGSAPLVLLKTAAGPRLVADPWPREHAV</sequence>
<feature type="domain" description="Phosphoribosyl-dephospho-CoA transferase MdcG C-terminal" evidence="3">
    <location>
        <begin position="113"/>
        <end position="226"/>
    </location>
</feature>
<dbReference type="NCBIfam" id="TIGR03135">
    <property type="entry name" value="malonate_mdcG"/>
    <property type="match status" value="1"/>
</dbReference>
<evidence type="ECO:0000259" key="4">
    <source>
        <dbReference type="Pfam" id="PF20866"/>
    </source>
</evidence>
<keyword evidence="2 5" id="KW-0548">Nucleotidyltransferase</keyword>
<dbReference type="NCBIfam" id="NF002332">
    <property type="entry name" value="PRK01293.1"/>
    <property type="match status" value="1"/>
</dbReference>
<gene>
    <name evidence="5" type="ORF">QE440_004339</name>
</gene>
<dbReference type="InterPro" id="IPR017557">
    <property type="entry name" value="Holo-ACP_synthase"/>
</dbReference>
<organism evidence="5 6">
    <name type="scientific">Pseudomonas oryzihabitans</name>
    <dbReference type="NCBI Taxonomy" id="47885"/>
    <lineage>
        <taxon>Bacteria</taxon>
        <taxon>Pseudomonadati</taxon>
        <taxon>Pseudomonadota</taxon>
        <taxon>Gammaproteobacteria</taxon>
        <taxon>Pseudomonadales</taxon>
        <taxon>Pseudomonadaceae</taxon>
        <taxon>Pseudomonas</taxon>
    </lineage>
</organism>
<reference evidence="5" key="1">
    <citation type="submission" date="2023-08" db="EMBL/GenBank/DDBJ databases">
        <title>Functional and genomic diversity of the sorghum phyllosphere microbiome.</title>
        <authorList>
            <person name="Shade A."/>
        </authorList>
    </citation>
    <scope>NUCLEOTIDE SEQUENCE</scope>
    <source>
        <strain evidence="5">SORGH_AS_0201</strain>
    </source>
</reference>
<protein>
    <submittedName>
        <fullName evidence="5">Phosphoribosyl-dephospho-CoA transferase</fullName>
        <ecNumber evidence="5">2.7.7.66</ecNumber>
    </submittedName>
</protein>
<proteinExistence type="predicted"/>
<dbReference type="Pfam" id="PF10620">
    <property type="entry name" value="MdcG"/>
    <property type="match status" value="1"/>
</dbReference>
<evidence type="ECO:0000256" key="2">
    <source>
        <dbReference type="ARBA" id="ARBA00022695"/>
    </source>
</evidence>
<dbReference type="AlphaFoldDB" id="A0AAJ2BM56"/>
<dbReference type="RefSeq" id="WP_309761618.1">
    <property type="nucleotide sequence ID" value="NZ_JAVJAF010000001.1"/>
</dbReference>
<dbReference type="InterPro" id="IPR049180">
    <property type="entry name" value="MdcG_C"/>
</dbReference>
<keyword evidence="1 5" id="KW-0808">Transferase</keyword>
<feature type="domain" description="Phosphoribosyl-dephospho-CoA transferase MdcG N-terminal" evidence="4">
    <location>
        <begin position="33"/>
        <end position="104"/>
    </location>
</feature>
<evidence type="ECO:0000313" key="6">
    <source>
        <dbReference type="Proteomes" id="UP001268036"/>
    </source>
</evidence>